<protein>
    <submittedName>
        <fullName evidence="1">Uncharacterized protein</fullName>
    </submittedName>
</protein>
<proteinExistence type="predicted"/>
<sequence>MVELTPTARQIALAHVVIDIEKAASVAGWDHAPSLYALVHTAMLLEQPDLPDELKDALRKEWDGTDEHLSAIIQEDFQGDDLEEMLAHLAWPPSVVGAALSVERVIVPPEVEAQAPADPEEAIAFISNHPQATDVRIAAGALRSGETWSALRARTFDSDDKVGQGSSLVPSLTDALLASLSD</sequence>
<dbReference type="AlphaFoldDB" id="A0A6N2SXW4"/>
<organism evidence="1">
    <name type="scientific">Schaalia odontolytica</name>
    <dbReference type="NCBI Taxonomy" id="1660"/>
    <lineage>
        <taxon>Bacteria</taxon>
        <taxon>Bacillati</taxon>
        <taxon>Actinomycetota</taxon>
        <taxon>Actinomycetes</taxon>
        <taxon>Actinomycetales</taxon>
        <taxon>Actinomycetaceae</taxon>
        <taxon>Schaalia</taxon>
    </lineage>
</organism>
<dbReference type="NCBIfam" id="NF040618">
    <property type="entry name" value="PPA1309_fam"/>
    <property type="match status" value="1"/>
</dbReference>
<reference evidence="1" key="1">
    <citation type="submission" date="2019-11" db="EMBL/GenBank/DDBJ databases">
        <authorList>
            <person name="Feng L."/>
        </authorList>
    </citation>
    <scope>NUCLEOTIDE SEQUENCE</scope>
    <source>
        <strain evidence="1">AodontolyticusLFYP35</strain>
    </source>
</reference>
<dbReference type="InterPro" id="IPR047681">
    <property type="entry name" value="PPA1309-like"/>
</dbReference>
<dbReference type="EMBL" id="CACRSM010000002">
    <property type="protein sequence ID" value="VYS97812.1"/>
    <property type="molecule type" value="Genomic_DNA"/>
</dbReference>
<name>A0A6N2SXW4_9ACTO</name>
<evidence type="ECO:0000313" key="1">
    <source>
        <dbReference type="EMBL" id="VYS97812.1"/>
    </source>
</evidence>
<gene>
    <name evidence="1" type="ORF">AOLFYP35_01069</name>
</gene>
<accession>A0A6N2SXW4</accession>